<dbReference type="InterPro" id="IPR010982">
    <property type="entry name" value="Lambda_DNA-bd_dom_sf"/>
</dbReference>
<feature type="domain" description="HTH cro/C1-type" evidence="1">
    <location>
        <begin position="13"/>
        <end position="66"/>
    </location>
</feature>
<keyword evidence="3" id="KW-1185">Reference proteome</keyword>
<dbReference type="Pfam" id="PF13181">
    <property type="entry name" value="TPR_8"/>
    <property type="match status" value="1"/>
</dbReference>
<dbReference type="InterPro" id="IPR011990">
    <property type="entry name" value="TPR-like_helical_dom_sf"/>
</dbReference>
<proteinExistence type="predicted"/>
<dbReference type="SUPFAM" id="SSF48452">
    <property type="entry name" value="TPR-like"/>
    <property type="match status" value="2"/>
</dbReference>
<organism evidence="2 3">
    <name type="scientific">Marininema halotolerans</name>
    <dbReference type="NCBI Taxonomy" id="1155944"/>
    <lineage>
        <taxon>Bacteria</taxon>
        <taxon>Bacillati</taxon>
        <taxon>Bacillota</taxon>
        <taxon>Bacilli</taxon>
        <taxon>Bacillales</taxon>
        <taxon>Thermoactinomycetaceae</taxon>
        <taxon>Marininema</taxon>
    </lineage>
</organism>
<reference evidence="3" key="1">
    <citation type="submission" date="2016-10" db="EMBL/GenBank/DDBJ databases">
        <authorList>
            <person name="Varghese N."/>
            <person name="Submissions S."/>
        </authorList>
    </citation>
    <scope>NUCLEOTIDE SEQUENCE [LARGE SCALE GENOMIC DNA]</scope>
    <source>
        <strain evidence="3">DSM 45789</strain>
    </source>
</reference>
<dbReference type="InterPro" id="IPR001387">
    <property type="entry name" value="Cro/C1-type_HTH"/>
</dbReference>
<dbReference type="SMART" id="SM00028">
    <property type="entry name" value="TPR"/>
    <property type="match status" value="6"/>
</dbReference>
<dbReference type="PANTHER" id="PTHR12558">
    <property type="entry name" value="CELL DIVISION CYCLE 16,23,27"/>
    <property type="match status" value="1"/>
</dbReference>
<gene>
    <name evidence="2" type="ORF">SAMN05444972_102130</name>
</gene>
<dbReference type="CDD" id="cd00093">
    <property type="entry name" value="HTH_XRE"/>
    <property type="match status" value="1"/>
</dbReference>
<dbReference type="GO" id="GO:0003677">
    <property type="term" value="F:DNA binding"/>
    <property type="evidence" value="ECO:0007669"/>
    <property type="project" value="InterPro"/>
</dbReference>
<dbReference type="RefSeq" id="WP_091833842.1">
    <property type="nucleotide sequence ID" value="NZ_FPAA01000002.1"/>
</dbReference>
<dbReference type="Gene3D" id="1.25.40.10">
    <property type="entry name" value="Tetratricopeptide repeat domain"/>
    <property type="match status" value="2"/>
</dbReference>
<evidence type="ECO:0000259" key="1">
    <source>
        <dbReference type="PROSITE" id="PS50943"/>
    </source>
</evidence>
<name>A0A1I6PUA3_9BACL</name>
<protein>
    <submittedName>
        <fullName evidence="2">Transcriptional regulator, contains XRE-family HTH domain</fullName>
    </submittedName>
</protein>
<dbReference type="Pfam" id="PF01381">
    <property type="entry name" value="HTH_3"/>
    <property type="match status" value="1"/>
</dbReference>
<dbReference type="EMBL" id="FPAA01000002">
    <property type="protein sequence ID" value="SFS43670.1"/>
    <property type="molecule type" value="Genomic_DNA"/>
</dbReference>
<evidence type="ECO:0000313" key="3">
    <source>
        <dbReference type="Proteomes" id="UP000198660"/>
    </source>
</evidence>
<dbReference type="InterPro" id="IPR019734">
    <property type="entry name" value="TPR_rpt"/>
</dbReference>
<dbReference type="Proteomes" id="UP000198660">
    <property type="component" value="Unassembled WGS sequence"/>
</dbReference>
<dbReference type="SUPFAM" id="SSF47413">
    <property type="entry name" value="lambda repressor-like DNA-binding domains"/>
    <property type="match status" value="1"/>
</dbReference>
<dbReference type="PANTHER" id="PTHR12558:SF13">
    <property type="entry name" value="CELL DIVISION CYCLE PROTEIN 27 HOMOLOG"/>
    <property type="match status" value="1"/>
</dbReference>
<evidence type="ECO:0000313" key="2">
    <source>
        <dbReference type="EMBL" id="SFS43670.1"/>
    </source>
</evidence>
<dbReference type="AlphaFoldDB" id="A0A1I6PUA3"/>
<accession>A0A1I6PUA3</accession>
<dbReference type="OrthoDB" id="2042040at2"/>
<dbReference type="SMART" id="SM00530">
    <property type="entry name" value="HTH_XRE"/>
    <property type="match status" value="1"/>
</dbReference>
<sequence>MSTVGVHEIGEIIRKIRKERGLRIDDVADENISPATISNLERGVPHVKQEKLTYLLEKLNVSMEKLPQLMLGEQKKLEELRFQLNAIESLKRIGQNRQALLELEKIEKPDDHPYAMEIYWLKGVCYLNEKNHRRAERELTNAIRLAAHSPLAQADNIEAYTFNALSICCYYRNDLDAALKYTEHGLQVFNPKGERTYIKHILMRNKAFYLERMDRVMDGLKVVEEVWEDIDHIKKMDTILGLYCIRAELLRKSGSLDEAIYYGEEGMKLAGLNDKPTFVFDFWVVLGSIYTMRKEYTKAEKCFQIGMTIPEEDRGHGSYVRACIQMGSLYIELKKWVEAEKILKMAIDKSEAMNSPQNLTASIISMGSCLLKRGNITEAISYLRRGIELAQQFDDHEQEYQAWYQLAKCYKERNVEEFQRCTVQMFQVQDQLLDQEGIGDEKIDGSLS</sequence>
<dbReference type="PROSITE" id="PS50943">
    <property type="entry name" value="HTH_CROC1"/>
    <property type="match status" value="1"/>
</dbReference>